<feature type="compositionally biased region" description="Low complexity" evidence="10">
    <location>
        <begin position="461"/>
        <end position="473"/>
    </location>
</feature>
<dbReference type="InterPro" id="IPR056501">
    <property type="entry name" value="NAD-bd_HRPKS_sdrA"/>
</dbReference>
<dbReference type="InterPro" id="IPR020807">
    <property type="entry name" value="PKS_DH"/>
</dbReference>
<dbReference type="Pfam" id="PF00698">
    <property type="entry name" value="Acyl_transf_1"/>
    <property type="match status" value="1"/>
</dbReference>
<dbReference type="Pfam" id="PF08242">
    <property type="entry name" value="Methyltransf_12"/>
    <property type="match status" value="1"/>
</dbReference>
<dbReference type="Pfam" id="PF00109">
    <property type="entry name" value="ketoacyl-synt"/>
    <property type="match status" value="1"/>
</dbReference>
<dbReference type="Gene3D" id="3.40.47.10">
    <property type="match status" value="1"/>
</dbReference>
<dbReference type="InterPro" id="IPR006162">
    <property type="entry name" value="Ppantetheine_attach_site"/>
</dbReference>
<evidence type="ECO:0000256" key="8">
    <source>
        <dbReference type="ARBA" id="ARBA00023315"/>
    </source>
</evidence>
<dbReference type="InterPro" id="IPR009081">
    <property type="entry name" value="PP-bd_ACP"/>
</dbReference>
<dbReference type="Gene3D" id="3.10.129.110">
    <property type="entry name" value="Polyketide synthase dehydratase"/>
    <property type="match status" value="1"/>
</dbReference>
<gene>
    <name evidence="14" type="ORF">EDB81DRAFT_904402</name>
</gene>
<dbReference type="Gene3D" id="1.10.1200.10">
    <property type="entry name" value="ACP-like"/>
    <property type="match status" value="1"/>
</dbReference>
<feature type="region of interest" description="Disordered" evidence="10">
    <location>
        <begin position="458"/>
        <end position="485"/>
    </location>
</feature>
<keyword evidence="7" id="KW-0511">Multifunctional enzyme</keyword>
<dbReference type="InterPro" id="IPR036736">
    <property type="entry name" value="ACP-like_sf"/>
</dbReference>
<dbReference type="SUPFAM" id="SSF50129">
    <property type="entry name" value="GroES-like"/>
    <property type="match status" value="1"/>
</dbReference>
<dbReference type="InterPro" id="IPR020841">
    <property type="entry name" value="PKS_Beta-ketoAc_synthase_dom"/>
</dbReference>
<evidence type="ECO:0000256" key="2">
    <source>
        <dbReference type="ARBA" id="ARBA00022450"/>
    </source>
</evidence>
<dbReference type="SUPFAM" id="SSF53901">
    <property type="entry name" value="Thiolase-like"/>
    <property type="match status" value="1"/>
</dbReference>
<keyword evidence="8" id="KW-0012">Acyltransferase</keyword>
<keyword evidence="5" id="KW-0521">NADP</keyword>
<dbReference type="EMBL" id="JAGMUV010000015">
    <property type="protein sequence ID" value="KAH7133936.1"/>
    <property type="molecule type" value="Genomic_DNA"/>
</dbReference>
<evidence type="ECO:0000259" key="11">
    <source>
        <dbReference type="PROSITE" id="PS50075"/>
    </source>
</evidence>
<evidence type="ECO:0000259" key="12">
    <source>
        <dbReference type="PROSITE" id="PS52004"/>
    </source>
</evidence>
<dbReference type="PROSITE" id="PS52019">
    <property type="entry name" value="PKS_MFAS_DH"/>
    <property type="match status" value="1"/>
</dbReference>
<dbReference type="SUPFAM" id="SSF52151">
    <property type="entry name" value="FabD/lysophospholipase-like"/>
    <property type="match status" value="1"/>
</dbReference>
<feature type="domain" description="Ketosynthase family 3 (KS3)" evidence="12">
    <location>
        <begin position="10"/>
        <end position="442"/>
    </location>
</feature>
<feature type="region of interest" description="Disordered" evidence="10">
    <location>
        <begin position="1902"/>
        <end position="1921"/>
    </location>
</feature>
<dbReference type="InterPro" id="IPR032821">
    <property type="entry name" value="PKS_assoc"/>
</dbReference>
<evidence type="ECO:0000256" key="7">
    <source>
        <dbReference type="ARBA" id="ARBA00023268"/>
    </source>
</evidence>
<comment type="pathway">
    <text evidence="1">Secondary metabolite biosynthesis.</text>
</comment>
<dbReference type="Gene3D" id="3.40.366.10">
    <property type="entry name" value="Malonyl-Coenzyme A Acyl Carrier Protein, domain 2"/>
    <property type="match status" value="1"/>
</dbReference>
<dbReference type="InterPro" id="IPR014030">
    <property type="entry name" value="Ketoacyl_synth_N"/>
</dbReference>
<dbReference type="InterPro" id="IPR014043">
    <property type="entry name" value="Acyl_transferase_dom"/>
</dbReference>
<keyword evidence="3" id="KW-0597">Phosphoprotein</keyword>
<dbReference type="SUPFAM" id="SSF55048">
    <property type="entry name" value="Probable ACP-binding domain of malonyl-CoA ACP transacylase"/>
    <property type="match status" value="1"/>
</dbReference>
<keyword evidence="2" id="KW-0596">Phosphopantetheine</keyword>
<feature type="region of interest" description="C-terminal hotdog fold" evidence="9">
    <location>
        <begin position="1136"/>
        <end position="1295"/>
    </location>
</feature>
<dbReference type="Gene3D" id="3.90.180.10">
    <property type="entry name" value="Medium-chain alcohol dehydrogenases, catalytic domain"/>
    <property type="match status" value="1"/>
</dbReference>
<comment type="caution">
    <text evidence="14">The sequence shown here is derived from an EMBL/GenBank/DDBJ whole genome shotgun (WGS) entry which is preliminary data.</text>
</comment>
<dbReference type="Pfam" id="PF23114">
    <property type="entry name" value="NAD-bd_HRPKS_sdrA"/>
    <property type="match status" value="1"/>
</dbReference>
<evidence type="ECO:0000313" key="15">
    <source>
        <dbReference type="Proteomes" id="UP000738349"/>
    </source>
</evidence>
<feature type="active site" description="Proton acceptor; for dehydratase activity" evidence="9">
    <location>
        <position position="1006"/>
    </location>
</feature>
<feature type="compositionally biased region" description="Acidic residues" evidence="10">
    <location>
        <begin position="1902"/>
        <end position="1911"/>
    </location>
</feature>
<dbReference type="Pfam" id="PF02801">
    <property type="entry name" value="Ketoacyl-synt_C"/>
    <property type="match status" value="1"/>
</dbReference>
<dbReference type="InterPro" id="IPR049552">
    <property type="entry name" value="PKS_DH_N"/>
</dbReference>
<feature type="active site" description="Proton donor; for dehydratase activity" evidence="9">
    <location>
        <position position="1201"/>
    </location>
</feature>
<dbReference type="PANTHER" id="PTHR43775:SF29">
    <property type="entry name" value="ASPERFURANONE POLYKETIDE SYNTHASE AFOG-RELATED"/>
    <property type="match status" value="1"/>
</dbReference>
<dbReference type="InterPro" id="IPR049900">
    <property type="entry name" value="PKS_mFAS_DH"/>
</dbReference>
<evidence type="ECO:0000256" key="3">
    <source>
        <dbReference type="ARBA" id="ARBA00022553"/>
    </source>
</evidence>
<dbReference type="InterPro" id="IPR001227">
    <property type="entry name" value="Ac_transferase_dom_sf"/>
</dbReference>
<name>A0A9P9IVL0_9HYPO</name>
<dbReference type="GO" id="GO:0030639">
    <property type="term" value="P:polyketide biosynthetic process"/>
    <property type="evidence" value="ECO:0007669"/>
    <property type="project" value="UniProtKB-ARBA"/>
</dbReference>
<dbReference type="InterPro" id="IPR042104">
    <property type="entry name" value="PKS_dehydratase_sf"/>
</dbReference>
<protein>
    <submittedName>
        <fullName evidence="14">FSP1</fullName>
    </submittedName>
</protein>
<dbReference type="OrthoDB" id="329835at2759"/>
<dbReference type="SMART" id="SM00822">
    <property type="entry name" value="PKS_KR"/>
    <property type="match status" value="1"/>
</dbReference>
<keyword evidence="15" id="KW-1185">Reference proteome</keyword>
<dbReference type="InterPro" id="IPR049551">
    <property type="entry name" value="PKS_DH_C"/>
</dbReference>
<dbReference type="InterPro" id="IPR057326">
    <property type="entry name" value="KR_dom"/>
</dbReference>
<dbReference type="SUPFAM" id="SSF51735">
    <property type="entry name" value="NAD(P)-binding Rossmann-fold domains"/>
    <property type="match status" value="2"/>
</dbReference>
<organism evidence="14 15">
    <name type="scientific">Dactylonectria macrodidyma</name>
    <dbReference type="NCBI Taxonomy" id="307937"/>
    <lineage>
        <taxon>Eukaryota</taxon>
        <taxon>Fungi</taxon>
        <taxon>Dikarya</taxon>
        <taxon>Ascomycota</taxon>
        <taxon>Pezizomycotina</taxon>
        <taxon>Sordariomycetes</taxon>
        <taxon>Hypocreomycetidae</taxon>
        <taxon>Hypocreales</taxon>
        <taxon>Nectriaceae</taxon>
        <taxon>Dactylonectria</taxon>
    </lineage>
</organism>
<evidence type="ECO:0000256" key="1">
    <source>
        <dbReference type="ARBA" id="ARBA00005179"/>
    </source>
</evidence>
<feature type="region of interest" description="N-terminal hotdog fold" evidence="9">
    <location>
        <begin position="974"/>
        <end position="1117"/>
    </location>
</feature>
<feature type="domain" description="PKS/mFAS DH" evidence="13">
    <location>
        <begin position="974"/>
        <end position="1295"/>
    </location>
</feature>
<dbReference type="InterPro" id="IPR016035">
    <property type="entry name" value="Acyl_Trfase/lysoPLipase"/>
</dbReference>
<keyword evidence="6" id="KW-0560">Oxidoreductase</keyword>
<dbReference type="SMART" id="SM00827">
    <property type="entry name" value="PKS_AT"/>
    <property type="match status" value="1"/>
</dbReference>
<dbReference type="InterPro" id="IPR013968">
    <property type="entry name" value="PKS_KR"/>
</dbReference>
<evidence type="ECO:0000256" key="9">
    <source>
        <dbReference type="PROSITE-ProRule" id="PRU01363"/>
    </source>
</evidence>
<dbReference type="InterPro" id="IPR029063">
    <property type="entry name" value="SAM-dependent_MTases_sf"/>
</dbReference>
<dbReference type="InterPro" id="IPR036291">
    <property type="entry name" value="NAD(P)-bd_dom_sf"/>
</dbReference>
<dbReference type="PANTHER" id="PTHR43775">
    <property type="entry name" value="FATTY ACID SYNTHASE"/>
    <property type="match status" value="1"/>
</dbReference>
<dbReference type="Pfam" id="PF23297">
    <property type="entry name" value="ACP_SdgA_C"/>
    <property type="match status" value="1"/>
</dbReference>
<dbReference type="SMART" id="SM00826">
    <property type="entry name" value="PKS_DH"/>
    <property type="match status" value="1"/>
</dbReference>
<sequence>MGSLVEKTSPEAIAIVGLSCKFAGEATDPGRLWALLAGGRDAWSEIPSSRFKWTGSYHPNHEKPSTMHVRAGHFLDEDIAKFDAAFFNFSAETASSLDPQFRLQLESVYEAFENGKSSHPGLSIAEVAGSNTSVYMGAFNHDYRESMIRDEDNLPRLMITGTGAAMASNRVSHFFDLKGASMTLDTGCSTGLVALHQAVQSLRSGESNMSVVGSSNLMLNPDMFKALGSISVLSPDGKSYSFDSRANGYGRGEGVATLVVKRLKDAIAAGDPVRAVIRETVLNQDGKTETITSPSQAAQEELIRKCYRNAGVDPRDTQYFEAHGTGTPTGDPIEVRAVASVFQPGRTPSDPLLLGSIKASIGHTEPVSGLASVIKVVLALERGLIPPSIHFDTPNAKLDLDRWHIKVPKTLEPWNIPKNGIRRASINNFGYGGTNAHMILESGDSWLPILGAENGTVGAQNGTNGTSGTINGSVERNEKIPDSSGNLRRNKTKVLILSARDEQTCKRIISNLKDYLSQHSRPDSEAFIQSLIYTLGQRRSLLPWVAAQSVSYTRGIEQVIKAIDSPKFKPTRASRPPRIGMVFTGQGAQWHAMGRELIVAYPKFKMSLEEGDGYLRQLGADWSLMEELSRDADCTRVNDTALSIPICTALQVSLVRLLRSWGITPTAVTSHSSGEIAAAYTAGAISYQAAVAIAYHRSVLAADKRLRGSAKGAMVAIGVGQEESQRYLQQLTGDGKAIAACINSPRSVTIAGDLSAVQEVESMAKNDGVFAARLKVDIGYHSHHMAPIEGPYLEALGAMPIEDPKNDLFESVAFSSPVTGGRITSAQEVASPNHWAQSLVQPVQFLEAFTDMVLGDFDASGSSIDVIVEVGPHTALRGPIRQIQELPEFSGLRLPYFGCLSRNSNARDTLQTLAANLVCEGCLLDLESINFPWGRGSEVKVLTDLPIYPWNHEARHWVESRFNKALRERAQPPHDLLGSTVLGTNTDSPSWRHILRTSDSPWIRDHVVQSNILYPGAGFACLAIEAAAQITQAEPGAAGAKASGRVSGYRLRDVDIMQALLVPDNADGVEVQTKIRPVDDKEIGAKGWKRFEIFSVTADNHWAQHAKGLVRVEFDDTPNAGPTKLGDKAQDMASFGRRIDPDDMFASFRSVGINHGPTFQNLRTISQSYTEQRSMTTLVVADTSVPHDLTRNHVLHPTTLDSIVQAAYTAVPKAGYYQESPRVPRRIERLWVSSRISHEAGHLFKAHSAVDSVDAQGFKATVTLVDDPDSGGNELLPLLEMRGLEFQSLGQSAVTITKKMWEDEICNKVEWAVDMSLASPAAFERIRNGLTPTVPRDDITADLRPVCIYFIQAALEELARSETPEFEGHLAKFYTWMQNQARLASSGGLGPSSGDWLSYSPSERVRRINLSAMASVTGEMVCLLGPYLAAMLRGERAPLELMMEGKLLNRYYGEQPKLKRCFTQLATLLRLAVHKNPRARILEIGAGTGSVTRHALEALGTAESGGPRAASYHYTDVSMGFFEAARDELSAWSDILAFDKLDIEQDPAAQGFTLGSYDIVIACEVLHATKSMSRTLANVHSLMKANGTLLLIETTQDQIDIQFVFGLLPGWWLSEDEDRKKSPSLSVSKWDQALKSAGFTGVDVEAGDCQCSDTYAFSTILSRVKPTQTPNPSAGDVVLVTGASSTAPPAWITLLQQSIAGQGGVLPPVHAISSPFATAAAYGGKICVFIGEMEEPALFGLDSATLEGIKLFAANCRGLLWVTTGGSVECENPCMGLAAGFIRSLRNEYVGRPLVTLDLDPRAPRWSVVDQQAILRVLQDSFGSVDDGYVAEAPLAELEYAERDGAILIPRYFKDAERNKMVSPDTIDPSTPSTTVTELLHQQDRRLSMKVGVRGLLDTIAFEDEDDDGEGGGDGTRTVPPGSIEIEARAYGLNFRDVMVAMNQLEDRIMGIECSGVITRVGEVAATHGHAVGDAVFCLLRGPFGSRVQTEWWNAVRMPEGLTFEEAASLPMIFTTAYTALVDVTRLQRGQSVLIHAAAGGVGQAAIMLAQHLGAEIFATVGTGEKRSLLMQKYGIPATRIFNSRDASFAAGVLAITGGRGVDVVLNSLAGPLLQESFNLVAPFGHFVEIGKRDLEQSSFLELRPFTRQVSFSSLDVLAMTRGKGRDVRRILTEIARLTGARVISPVGPPTTLPIADISKAFRLLQAGKHMGKIVLSARPEDTVPVRQRQRKIRLSPDASYLLVGGVGGIGRCVANWLVAIGAKNLIILSRSAGTTAGNGDFVQGLTRAGCRVEAISCDISRDGDLTQALRTCQAIGLPAIRGVIQAAMVLQDSVLEQMTLDRFQAAILPKINGTWNLHGHFQHHVDFFIMLSSINGIVGYASQTNYSAGGSYQDALARWRVARGFPAVSIDLCAVKTVGYVAETKGVAGRMQRVGHRLLREDQLLGLLESAIMTPFDPQVIAGLNTGPGPHWNRDGESQLGRDPRFISLQYRQQQQQRDGSKSSSSGCSLASSLAEATSRGEAESLVTQAIAQKLSDVFMVPVEEIDPAKHPSQYGVDSLVAVELRNMLSHQAAAEVSIFSILQSPSLSALASEVVVKSRVVELS</sequence>
<dbReference type="Gene3D" id="3.40.50.150">
    <property type="entry name" value="Vaccinia Virus protein VP39"/>
    <property type="match status" value="1"/>
</dbReference>
<evidence type="ECO:0000313" key="14">
    <source>
        <dbReference type="EMBL" id="KAH7133936.1"/>
    </source>
</evidence>
<dbReference type="Pfam" id="PF13602">
    <property type="entry name" value="ADH_zinc_N_2"/>
    <property type="match status" value="1"/>
</dbReference>
<evidence type="ECO:0000259" key="13">
    <source>
        <dbReference type="PROSITE" id="PS52019"/>
    </source>
</evidence>
<dbReference type="GO" id="GO:1901336">
    <property type="term" value="P:lactone biosynthetic process"/>
    <property type="evidence" value="ECO:0007669"/>
    <property type="project" value="UniProtKB-ARBA"/>
</dbReference>
<dbReference type="InterPro" id="IPR020806">
    <property type="entry name" value="PKS_PP-bd"/>
</dbReference>
<dbReference type="SMART" id="SM00829">
    <property type="entry name" value="PKS_ER"/>
    <property type="match status" value="1"/>
</dbReference>
<evidence type="ECO:0000256" key="10">
    <source>
        <dbReference type="SAM" id="MobiDB-lite"/>
    </source>
</evidence>
<proteinExistence type="predicted"/>
<dbReference type="FunFam" id="3.40.50.720:FF:000209">
    <property type="entry name" value="Polyketide synthase Pks12"/>
    <property type="match status" value="1"/>
</dbReference>
<dbReference type="CDD" id="cd02440">
    <property type="entry name" value="AdoMet_MTases"/>
    <property type="match status" value="1"/>
</dbReference>
<dbReference type="InterPro" id="IPR014031">
    <property type="entry name" value="Ketoacyl_synth_C"/>
</dbReference>
<dbReference type="SUPFAM" id="SSF47336">
    <property type="entry name" value="ACP-like"/>
    <property type="match status" value="1"/>
</dbReference>
<keyword evidence="4" id="KW-0808">Transferase</keyword>
<dbReference type="CDD" id="cd05195">
    <property type="entry name" value="enoyl_red"/>
    <property type="match status" value="1"/>
</dbReference>
<feature type="domain" description="Carrier" evidence="11">
    <location>
        <begin position="2523"/>
        <end position="2600"/>
    </location>
</feature>
<reference evidence="14" key="1">
    <citation type="journal article" date="2021" name="Nat. Commun.">
        <title>Genetic determinants of endophytism in the Arabidopsis root mycobiome.</title>
        <authorList>
            <person name="Mesny F."/>
            <person name="Miyauchi S."/>
            <person name="Thiergart T."/>
            <person name="Pickel B."/>
            <person name="Atanasova L."/>
            <person name="Karlsson M."/>
            <person name="Huettel B."/>
            <person name="Barry K.W."/>
            <person name="Haridas S."/>
            <person name="Chen C."/>
            <person name="Bauer D."/>
            <person name="Andreopoulos W."/>
            <person name="Pangilinan J."/>
            <person name="LaButti K."/>
            <person name="Riley R."/>
            <person name="Lipzen A."/>
            <person name="Clum A."/>
            <person name="Drula E."/>
            <person name="Henrissat B."/>
            <person name="Kohler A."/>
            <person name="Grigoriev I.V."/>
            <person name="Martin F.M."/>
            <person name="Hacquard S."/>
        </authorList>
    </citation>
    <scope>NUCLEOTIDE SEQUENCE</scope>
    <source>
        <strain evidence="14">MPI-CAGE-AT-0147</strain>
    </source>
</reference>
<accession>A0A9P9IVL0</accession>
<dbReference type="PROSITE" id="PS52004">
    <property type="entry name" value="KS3_2"/>
    <property type="match status" value="1"/>
</dbReference>
<dbReference type="InterPro" id="IPR016039">
    <property type="entry name" value="Thiolase-like"/>
</dbReference>
<dbReference type="GO" id="GO:0006633">
    <property type="term" value="P:fatty acid biosynthetic process"/>
    <property type="evidence" value="ECO:0007669"/>
    <property type="project" value="TreeGrafter"/>
</dbReference>
<evidence type="ECO:0000256" key="5">
    <source>
        <dbReference type="ARBA" id="ARBA00022857"/>
    </source>
</evidence>
<dbReference type="SMART" id="SM00823">
    <property type="entry name" value="PKS_PP"/>
    <property type="match status" value="1"/>
</dbReference>
<dbReference type="InterPro" id="IPR050091">
    <property type="entry name" value="PKS_NRPS_Biosynth_Enz"/>
</dbReference>
<dbReference type="Pfam" id="PF21089">
    <property type="entry name" value="PKS_DH_N"/>
    <property type="match status" value="1"/>
</dbReference>
<dbReference type="PROSITE" id="PS00012">
    <property type="entry name" value="PHOSPHOPANTETHEINE"/>
    <property type="match status" value="1"/>
</dbReference>
<dbReference type="InterPro" id="IPR016036">
    <property type="entry name" value="Malonyl_transacylase_ACP-bd"/>
</dbReference>
<dbReference type="Pfam" id="PF16197">
    <property type="entry name" value="KAsynt_C_assoc"/>
    <property type="match status" value="1"/>
</dbReference>
<dbReference type="InterPro" id="IPR011032">
    <property type="entry name" value="GroES-like_sf"/>
</dbReference>
<dbReference type="SUPFAM" id="SSF53335">
    <property type="entry name" value="S-adenosyl-L-methionine-dependent methyltransferases"/>
    <property type="match status" value="1"/>
</dbReference>
<dbReference type="Pfam" id="PF14765">
    <property type="entry name" value="PS-DH"/>
    <property type="match status" value="1"/>
</dbReference>
<dbReference type="GO" id="GO:0004312">
    <property type="term" value="F:fatty acid synthase activity"/>
    <property type="evidence" value="ECO:0007669"/>
    <property type="project" value="TreeGrafter"/>
</dbReference>
<dbReference type="Gene3D" id="3.40.50.720">
    <property type="entry name" value="NAD(P)-binding Rossmann-like Domain"/>
    <property type="match status" value="2"/>
</dbReference>
<evidence type="ECO:0000256" key="4">
    <source>
        <dbReference type="ARBA" id="ARBA00022679"/>
    </source>
</evidence>
<dbReference type="PROSITE" id="PS50075">
    <property type="entry name" value="CARRIER"/>
    <property type="match status" value="1"/>
</dbReference>
<dbReference type="CDD" id="cd00833">
    <property type="entry name" value="PKS"/>
    <property type="match status" value="1"/>
</dbReference>
<evidence type="ECO:0000256" key="6">
    <source>
        <dbReference type="ARBA" id="ARBA00023002"/>
    </source>
</evidence>
<dbReference type="GO" id="GO:0031177">
    <property type="term" value="F:phosphopantetheine binding"/>
    <property type="evidence" value="ECO:0007669"/>
    <property type="project" value="InterPro"/>
</dbReference>
<dbReference type="InterPro" id="IPR020843">
    <property type="entry name" value="ER"/>
</dbReference>
<dbReference type="Pfam" id="PF08659">
    <property type="entry name" value="KR"/>
    <property type="match status" value="1"/>
</dbReference>
<dbReference type="Proteomes" id="UP000738349">
    <property type="component" value="Unassembled WGS sequence"/>
</dbReference>
<dbReference type="GO" id="GO:0016491">
    <property type="term" value="F:oxidoreductase activity"/>
    <property type="evidence" value="ECO:0007669"/>
    <property type="project" value="UniProtKB-KW"/>
</dbReference>
<dbReference type="InterPro" id="IPR013217">
    <property type="entry name" value="Methyltransf_12"/>
</dbReference>
<dbReference type="SMART" id="SM00825">
    <property type="entry name" value="PKS_KS"/>
    <property type="match status" value="1"/>
</dbReference>